<dbReference type="OMA" id="RWEIMAS"/>
<accession>T0QWB9</accession>
<name>T0QWB9_SAPDV</name>
<feature type="region of interest" description="Disordered" evidence="1">
    <location>
        <begin position="1"/>
        <end position="84"/>
    </location>
</feature>
<evidence type="ECO:0000313" key="2">
    <source>
        <dbReference type="EMBL" id="EQC38340.1"/>
    </source>
</evidence>
<reference evidence="2 3" key="1">
    <citation type="submission" date="2012-04" db="EMBL/GenBank/DDBJ databases">
        <title>The Genome Sequence of Saprolegnia declina VS20.</title>
        <authorList>
            <consortium name="The Broad Institute Genome Sequencing Platform"/>
            <person name="Russ C."/>
            <person name="Nusbaum C."/>
            <person name="Tyler B."/>
            <person name="van West P."/>
            <person name="Dieguez-Uribeondo J."/>
            <person name="de Bruijn I."/>
            <person name="Tripathy S."/>
            <person name="Jiang R."/>
            <person name="Young S.K."/>
            <person name="Zeng Q."/>
            <person name="Gargeya S."/>
            <person name="Fitzgerald M."/>
            <person name="Haas B."/>
            <person name="Abouelleil A."/>
            <person name="Alvarado L."/>
            <person name="Arachchi H.M."/>
            <person name="Berlin A."/>
            <person name="Chapman S.B."/>
            <person name="Goldberg J."/>
            <person name="Griggs A."/>
            <person name="Gujja S."/>
            <person name="Hansen M."/>
            <person name="Howarth C."/>
            <person name="Imamovic A."/>
            <person name="Larimer J."/>
            <person name="McCowen C."/>
            <person name="Montmayeur A."/>
            <person name="Murphy C."/>
            <person name="Neiman D."/>
            <person name="Pearson M."/>
            <person name="Priest M."/>
            <person name="Roberts A."/>
            <person name="Saif S."/>
            <person name="Shea T."/>
            <person name="Sisk P."/>
            <person name="Sykes S."/>
            <person name="Wortman J."/>
            <person name="Nusbaum C."/>
            <person name="Birren B."/>
        </authorList>
    </citation>
    <scope>NUCLEOTIDE SEQUENCE [LARGE SCALE GENOMIC DNA]</scope>
    <source>
        <strain evidence="2 3">VS20</strain>
    </source>
</reference>
<evidence type="ECO:0000256" key="1">
    <source>
        <dbReference type="SAM" id="MobiDB-lite"/>
    </source>
</evidence>
<evidence type="ECO:0000313" key="3">
    <source>
        <dbReference type="Proteomes" id="UP000030762"/>
    </source>
</evidence>
<proteinExistence type="predicted"/>
<dbReference type="EMBL" id="JH767141">
    <property type="protein sequence ID" value="EQC38340.1"/>
    <property type="molecule type" value="Genomic_DNA"/>
</dbReference>
<organism evidence="2 3">
    <name type="scientific">Saprolegnia diclina (strain VS20)</name>
    <dbReference type="NCBI Taxonomy" id="1156394"/>
    <lineage>
        <taxon>Eukaryota</taxon>
        <taxon>Sar</taxon>
        <taxon>Stramenopiles</taxon>
        <taxon>Oomycota</taxon>
        <taxon>Saprolegniomycetes</taxon>
        <taxon>Saprolegniales</taxon>
        <taxon>Saprolegniaceae</taxon>
        <taxon>Saprolegnia</taxon>
    </lineage>
</organism>
<gene>
    <name evidence="2" type="ORF">SDRG_04057</name>
</gene>
<dbReference type="OrthoDB" id="62912at2759"/>
<dbReference type="eggNOG" id="ENOG502QPXY">
    <property type="taxonomic scope" value="Eukaryota"/>
</dbReference>
<keyword evidence="3" id="KW-1185">Reference proteome</keyword>
<feature type="compositionally biased region" description="Polar residues" evidence="1">
    <location>
        <begin position="15"/>
        <end position="29"/>
    </location>
</feature>
<dbReference type="AlphaFoldDB" id="T0QWB9"/>
<dbReference type="InParanoid" id="T0QWB9"/>
<dbReference type="VEuPathDB" id="FungiDB:SDRG_04057"/>
<dbReference type="GeneID" id="19944784"/>
<dbReference type="RefSeq" id="XP_008607932.1">
    <property type="nucleotide sequence ID" value="XM_008609710.1"/>
</dbReference>
<sequence>MSGRKRKPDDVKAQPSISGFFSPRSSLDGSQPMMDAFFSPSSRAKRASLASVDLSTPPPRPPPATRIDASGVISIEEDDDDDKDAVSIVTPQRLRLDNDQKPFTPSSTVKSRMNNSLVFDLNTSLKTSNPEIAHAALRSLVALGKEYPTAMTFSQCLEVIEDSKPSYDRAVDICASLTFVFDQASLCNTSLEYPDRWEIMASLLETAATKTMNAVWDRTLIVLQFFVYILRRDMLICESRYAATNRRWLQHARIYALLNASKAPKAKGARVANHGILQAIDMILQLWKRVYDSGTCKPDDDDAKETCVATLRLLEMLLSVTDQIENCLQRVLSGVADLSRSTRHTFLQTLQAPSLKTFLATSHLGRIKSTRSKEHEWFLAIVEGQVIAKYESQAGATAATNDSHIKELQHYAALHAEAFLSGGGTESPVATLFRAVLHK</sequence>
<dbReference type="Proteomes" id="UP000030762">
    <property type="component" value="Unassembled WGS sequence"/>
</dbReference>
<protein>
    <submittedName>
        <fullName evidence="2">Uncharacterized protein</fullName>
    </submittedName>
</protein>